<dbReference type="InterPro" id="IPR020841">
    <property type="entry name" value="PKS_Beta-ketoAc_synthase_dom"/>
</dbReference>
<dbReference type="PROSITE" id="PS00606">
    <property type="entry name" value="KS3_1"/>
    <property type="match status" value="1"/>
</dbReference>
<dbReference type="SMART" id="SM00824">
    <property type="entry name" value="PKS_TE"/>
    <property type="match status" value="1"/>
</dbReference>
<dbReference type="InterPro" id="IPR009081">
    <property type="entry name" value="PP-bd_ACP"/>
</dbReference>
<sequence length="2358" mass="246150">MAAQAGRLGAWLTGAPETVPDPADVAVSLVASRAALEHRAVVLGPDTETLRRGLDTLARGEQAPSLVRREGDTGQGGAVFVFPGQGAQWAGMARELLDTSPVFRESVEECERALAPFADFSLLDVLRSDGALLERVDVVQPVLWAVMVSLAALWRSAGVAPVAVVGHSQGEIAAAVVAGGLSVEDGARVVALRSRAIAEILAGQGGMVSVGVARGDAAALIAPWGEALSVAAANGPSSTVISGAAHAVDELLEECAQRELRARRIPVDYASHSAQVEQIRERLLAELAELRPRTSRVPFHSAVTGQELDTAGLDAEYWYENLRRTVEFERATRGLLDSGRSVFVEVSPHPVLTVGIEETVSDAAARAAVLATLRRGEDSGERWLTALAQAYVQGLPVDWRAVLAPAGGRRVALPTYAFQRRHYWPEPVRPAAVSATAAQPDSALGYEVAWQPVGALGSVRPTGTWILVRSAAHADHPVAAALTRAGVHVTEVVAADGEPDRRDLAERLLAAGAGQAAGVLSLLALDEGTTADGLATALAATVALTQALGDLDCPAPLWCATRGAVSVGPSDLLTDPSQALVWGFGRSAALEFPQRWGGLIDLPDAFGPRTGERVVATLAQAAEDQVAVRAGGVFARRLRRTARIGAAPHARRETRVVAGPVLVTGGTGALGAEVATWLAAHGTERLVLTSRRGQDAPGAAELVAELAELGAEATVVACDVADREALAAVLEAHPVTGVVHTAGVARTAAVSELDGPGLAQELRAKVIGAAHLHELLADRPLELFVLFSSIAGVWGGAGQSGYAAANAYLDALAQRRRADGLPATSVAWGAWAKGGMATRDGAGEFLARRGIRQMTPDACLSALADARDAGLAAVTVADMDWETFAPAFTSTRPSPLIGDLPEVRAALAAGDAGTAVDAQGQTPLAGRLAALPAGERPHTVLALVRRETADVLGYDNADAVEADRPFKDFGIDSLTAVQVRNRIATATGLRLPTTLLFDHPNPRALAADVLERLTRGGAIEAPAETTPARSTPAPDDDPIAIVSMSCRYPGGAHSPERLWDLVAAGADGMTPFPVDRGWEALLGGSLPDLVGGFVHNAPEFDAALFGISPREALAMDPQQRLVLEAAWELVERAGLTPRTLHGSDTGVFIGASASGYGSAGLPLPAEAAGHALTGSANSVLSGRVSYAFGLEGPSVTTDTACSSSLVALHLAAQALRAGECSLALVGGVAVMAVPAAFVEFDRQNGLAADGRCKSFAAGADGTGWGEGVGMVLLERLSDARRNGHQVLAVLRGSAVNQDGASNGLTAPHGPAQQKVIRQALANAGLRAADVDAVEGHGTGTTLGDPIEAQALLATYGQERPQDAPLWLGSLKSNIGHTQAASGLAGVIKMVQALQHGVLPKTLHVDEPSPHVDWSAGAVELLREAREWPRRARPRRAAVSSFGISGTNAHVIIEQAPDAERPAPVRDEPARPRPPVLPWVLSARSADALRAQAARLHAHVAADRDDLAGIGRSLATTRAVLGHRAAVLAADRDGFLDALDGIARGTSPEDGAATVLRGSGSGRLAFLFPGQGAQRPGAGRELYDAFPVFAEALDAICARFDSVAAVDPPLREVLFADAGTPGAVLLDRTDCTQAALFALSVATFRLYEAWGIVPDLLLGHSVGELAAAHVAGVLSLDDACTLVAARGRLMEGTPAGAMLAVGLGEEETAALLDGLDGRAGVAAVNGPASVVLSGDPEAVDELAARAQEAGHRVRRLAAAHGFHSPLMDGMLDEFATVAKELDFRAPRLPIVSNITGRLADADEIRTPAYWVRQVRSAVRYADGVDSLHGRDVTTYLEVGPGGVLSALTRHCLDRRTTVAGQDIAAVASLPRGRGETEAVLEAAARLHVRGIRVDWQEVYKGWGGAPAVLPTYAFQRERYWPEPVTQLPPLQEPVGPVTADAEDATADVVAYGPPATSAPELRGRLAGLPEEDRVRELLTLVRQSAARVLGHRNVDLIETEGTFLEVGFDSLTALELRDTLRTRTGLDLPGTFTFEHPTPLELAHRLDAELRTAAGVPGATTTVPAAPLLGISPTDLDPAGLLNSLYQQAILERKIPEFLELTAMAAEFRPKARKHSELPTPAPLVRLSRGGERGPLLIGTSGTSAVGGPHEFARLATALRGRRDVAGIPALGYGRGELLPATLDVAMGWQAETILRETDGAGFVLYGHSGGAVLAHALAKHLEAMGAGPSALILADIYPFEHPMMTAWNAELSEGVVREDPAAGGAPDRAIIPMDDIRLTAMAWYGTVCQDWERTATTAPTLLVRASEPLGAVPDGQDWRSTWAHAHTTVDVPGDHFTMTAEHAETTALAIERWLTEVL</sequence>
<keyword evidence="4" id="KW-0045">Antibiotic biosynthesis</keyword>
<dbReference type="InterPro" id="IPR036291">
    <property type="entry name" value="NAD(P)-bd_dom_sf"/>
</dbReference>
<evidence type="ECO:0000256" key="2">
    <source>
        <dbReference type="ARBA" id="ARBA00022553"/>
    </source>
</evidence>
<dbReference type="SUPFAM" id="SSF55048">
    <property type="entry name" value="Probable ACP-binding domain of malonyl-CoA ACP transacylase"/>
    <property type="match status" value="2"/>
</dbReference>
<dbReference type="PANTHER" id="PTHR43775">
    <property type="entry name" value="FATTY ACID SYNTHASE"/>
    <property type="match status" value="1"/>
</dbReference>
<dbReference type="InterPro" id="IPR050091">
    <property type="entry name" value="PKS_NRPS_Biosynth_Enz"/>
</dbReference>
<dbReference type="FunFam" id="1.10.1200.10:FF:000007">
    <property type="entry name" value="Probable polyketide synthase pks17"/>
    <property type="match status" value="1"/>
</dbReference>
<dbReference type="Pfam" id="PF08659">
    <property type="entry name" value="KR"/>
    <property type="match status" value="1"/>
</dbReference>
<evidence type="ECO:0000256" key="4">
    <source>
        <dbReference type="ARBA" id="ARBA00023194"/>
    </source>
</evidence>
<evidence type="ECO:0000256" key="1">
    <source>
        <dbReference type="ARBA" id="ARBA00022450"/>
    </source>
</evidence>
<accession>A0A939JTD1</accession>
<dbReference type="InterPro" id="IPR032821">
    <property type="entry name" value="PKS_assoc"/>
</dbReference>
<evidence type="ECO:0000313" key="9">
    <source>
        <dbReference type="EMBL" id="MBO0656340.1"/>
    </source>
</evidence>
<feature type="domain" description="Carrier" evidence="7">
    <location>
        <begin position="1974"/>
        <end position="2049"/>
    </location>
</feature>
<dbReference type="SMART" id="SM00822">
    <property type="entry name" value="PKS_KR"/>
    <property type="match status" value="1"/>
</dbReference>
<dbReference type="Pfam" id="PF16197">
    <property type="entry name" value="KAsynt_C_assoc"/>
    <property type="match status" value="1"/>
</dbReference>
<dbReference type="InterPro" id="IPR001227">
    <property type="entry name" value="Ac_transferase_dom_sf"/>
</dbReference>
<evidence type="ECO:0000313" key="10">
    <source>
        <dbReference type="Proteomes" id="UP000664781"/>
    </source>
</evidence>
<feature type="domain" description="Ketosynthase family 3 (KS3)" evidence="8">
    <location>
        <begin position="1036"/>
        <end position="1454"/>
    </location>
</feature>
<feature type="domain" description="Carrier" evidence="7">
    <location>
        <begin position="935"/>
        <end position="1013"/>
    </location>
</feature>
<dbReference type="GO" id="GO:0006633">
    <property type="term" value="P:fatty acid biosynthetic process"/>
    <property type="evidence" value="ECO:0007669"/>
    <property type="project" value="InterPro"/>
</dbReference>
<dbReference type="PROSITE" id="PS00012">
    <property type="entry name" value="PHOSPHOPANTETHEINE"/>
    <property type="match status" value="2"/>
</dbReference>
<dbReference type="CDD" id="cd08952">
    <property type="entry name" value="KR_1_SDR_x"/>
    <property type="match status" value="1"/>
</dbReference>
<dbReference type="PROSITE" id="PS52004">
    <property type="entry name" value="KS3_2"/>
    <property type="match status" value="1"/>
</dbReference>
<gene>
    <name evidence="9" type="ORF">J1792_27270</name>
</gene>
<dbReference type="InterPro" id="IPR001031">
    <property type="entry name" value="Thioesterase"/>
</dbReference>
<dbReference type="SMART" id="SM00823">
    <property type="entry name" value="PKS_PP"/>
    <property type="match status" value="2"/>
</dbReference>
<evidence type="ECO:0000256" key="6">
    <source>
        <dbReference type="ARBA" id="ARBA00023315"/>
    </source>
</evidence>
<dbReference type="InterPro" id="IPR057326">
    <property type="entry name" value="KR_dom"/>
</dbReference>
<dbReference type="Pfam" id="PF02801">
    <property type="entry name" value="Ketoacyl-synt_C"/>
    <property type="match status" value="1"/>
</dbReference>
<dbReference type="PANTHER" id="PTHR43775:SF51">
    <property type="entry name" value="INACTIVE PHENOLPHTHIOCEROL SYNTHESIS POLYKETIDE SYNTHASE TYPE I PKS1-RELATED"/>
    <property type="match status" value="1"/>
</dbReference>
<keyword evidence="1" id="KW-0596">Phosphopantetheine</keyword>
<dbReference type="InterPro" id="IPR014043">
    <property type="entry name" value="Acyl_transferase_dom"/>
</dbReference>
<proteinExistence type="predicted"/>
<keyword evidence="6" id="KW-0012">Acyltransferase</keyword>
<dbReference type="Pfam" id="PF00109">
    <property type="entry name" value="ketoacyl-synt"/>
    <property type="match status" value="1"/>
</dbReference>
<dbReference type="PROSITE" id="PS50075">
    <property type="entry name" value="CARRIER"/>
    <property type="match status" value="2"/>
</dbReference>
<evidence type="ECO:0000259" key="8">
    <source>
        <dbReference type="PROSITE" id="PS52004"/>
    </source>
</evidence>
<dbReference type="Gene3D" id="3.40.47.10">
    <property type="match status" value="1"/>
</dbReference>
<dbReference type="SUPFAM" id="SSF52151">
    <property type="entry name" value="FabD/lysophospholipase-like"/>
    <property type="match status" value="2"/>
</dbReference>
<dbReference type="Gene3D" id="3.40.50.720">
    <property type="entry name" value="NAD(P)-binding Rossmann-like Domain"/>
    <property type="match status" value="1"/>
</dbReference>
<dbReference type="Pfam" id="PF00975">
    <property type="entry name" value="Thioesterase"/>
    <property type="match status" value="1"/>
</dbReference>
<dbReference type="InterPro" id="IPR029058">
    <property type="entry name" value="AB_hydrolase_fold"/>
</dbReference>
<dbReference type="InterPro" id="IPR016039">
    <property type="entry name" value="Thiolase-like"/>
</dbReference>
<dbReference type="GO" id="GO:0033068">
    <property type="term" value="P:macrolide biosynthetic process"/>
    <property type="evidence" value="ECO:0007669"/>
    <property type="project" value="UniProtKB-ARBA"/>
</dbReference>
<dbReference type="Proteomes" id="UP000664781">
    <property type="component" value="Unassembled WGS sequence"/>
</dbReference>
<keyword evidence="10" id="KW-1185">Reference proteome</keyword>
<dbReference type="EMBL" id="JAFMOF010000004">
    <property type="protein sequence ID" value="MBO0656340.1"/>
    <property type="molecule type" value="Genomic_DNA"/>
</dbReference>
<evidence type="ECO:0000256" key="5">
    <source>
        <dbReference type="ARBA" id="ARBA00023268"/>
    </source>
</evidence>
<dbReference type="SUPFAM" id="SSF53901">
    <property type="entry name" value="Thiolase-like"/>
    <property type="match status" value="1"/>
</dbReference>
<dbReference type="InterPro" id="IPR020806">
    <property type="entry name" value="PKS_PP-bd"/>
</dbReference>
<dbReference type="GO" id="GO:0004312">
    <property type="term" value="F:fatty acid synthase activity"/>
    <property type="evidence" value="ECO:0007669"/>
    <property type="project" value="TreeGrafter"/>
</dbReference>
<protein>
    <submittedName>
        <fullName evidence="9">SDR family NAD(P)-dependent oxidoreductase</fullName>
    </submittedName>
</protein>
<dbReference type="Gene3D" id="3.40.366.10">
    <property type="entry name" value="Malonyl-Coenzyme A Acyl Carrier Protein, domain 2"/>
    <property type="match status" value="2"/>
</dbReference>
<dbReference type="InterPro" id="IPR014030">
    <property type="entry name" value="Ketoacyl_synth_N"/>
</dbReference>
<dbReference type="SMART" id="SM00827">
    <property type="entry name" value="PKS_AT"/>
    <property type="match status" value="2"/>
</dbReference>
<dbReference type="Gene3D" id="1.10.1200.10">
    <property type="entry name" value="ACP-like"/>
    <property type="match status" value="2"/>
</dbReference>
<dbReference type="InterPro" id="IPR020802">
    <property type="entry name" value="TesA-like"/>
</dbReference>
<dbReference type="GO" id="GO:0031177">
    <property type="term" value="F:phosphopantetheine binding"/>
    <property type="evidence" value="ECO:0007669"/>
    <property type="project" value="InterPro"/>
</dbReference>
<dbReference type="Gene3D" id="3.30.70.3290">
    <property type="match status" value="2"/>
</dbReference>
<comment type="caution">
    <text evidence="9">The sequence shown here is derived from an EMBL/GenBank/DDBJ whole genome shotgun (WGS) entry which is preliminary data.</text>
</comment>
<keyword evidence="5" id="KW-0511">Multifunctional enzyme</keyword>
<dbReference type="Pfam" id="PF00550">
    <property type="entry name" value="PP-binding"/>
    <property type="match status" value="2"/>
</dbReference>
<dbReference type="InterPro" id="IPR016035">
    <property type="entry name" value="Acyl_Trfase/lysoPLipase"/>
</dbReference>
<dbReference type="InterPro" id="IPR013968">
    <property type="entry name" value="PKS_KR"/>
</dbReference>
<dbReference type="InterPro" id="IPR014031">
    <property type="entry name" value="Ketoacyl_synth_C"/>
</dbReference>
<dbReference type="InterPro" id="IPR036736">
    <property type="entry name" value="ACP-like_sf"/>
</dbReference>
<dbReference type="SUPFAM" id="SSF51735">
    <property type="entry name" value="NAD(P)-binding Rossmann-fold domains"/>
    <property type="match status" value="2"/>
</dbReference>
<dbReference type="SUPFAM" id="SSF53474">
    <property type="entry name" value="alpha/beta-Hydrolases"/>
    <property type="match status" value="1"/>
</dbReference>
<keyword evidence="2" id="KW-0597">Phosphoprotein</keyword>
<dbReference type="InterPro" id="IPR018201">
    <property type="entry name" value="Ketoacyl_synth_AS"/>
</dbReference>
<dbReference type="GO" id="GO:0004315">
    <property type="term" value="F:3-oxoacyl-[acyl-carrier-protein] synthase activity"/>
    <property type="evidence" value="ECO:0007669"/>
    <property type="project" value="InterPro"/>
</dbReference>
<dbReference type="SMART" id="SM00825">
    <property type="entry name" value="PKS_KS"/>
    <property type="match status" value="1"/>
</dbReference>
<dbReference type="FunFam" id="3.40.366.10:FF:000002">
    <property type="entry name" value="Probable polyketide synthase 2"/>
    <property type="match status" value="1"/>
</dbReference>
<evidence type="ECO:0000256" key="3">
    <source>
        <dbReference type="ARBA" id="ARBA00022679"/>
    </source>
</evidence>
<evidence type="ECO:0000259" key="7">
    <source>
        <dbReference type="PROSITE" id="PS50075"/>
    </source>
</evidence>
<keyword evidence="3" id="KW-0808">Transferase</keyword>
<dbReference type="InterPro" id="IPR006162">
    <property type="entry name" value="Ppantetheine_attach_site"/>
</dbReference>
<name>A0A939JTD1_9ACTN</name>
<dbReference type="SUPFAM" id="SSF47336">
    <property type="entry name" value="ACP-like"/>
    <property type="match status" value="1"/>
</dbReference>
<reference evidence="9" key="1">
    <citation type="submission" date="2021-03" db="EMBL/GenBank/DDBJ databases">
        <title>Streptomyces strains.</title>
        <authorList>
            <person name="Lund M.B."/>
            <person name="Toerring T."/>
        </authorList>
    </citation>
    <scope>NUCLEOTIDE SEQUENCE</scope>
    <source>
        <strain evidence="9">JCM 4242</strain>
    </source>
</reference>
<dbReference type="Gene3D" id="3.40.50.1820">
    <property type="entry name" value="alpha/beta hydrolase"/>
    <property type="match status" value="1"/>
</dbReference>
<organism evidence="9 10">
    <name type="scientific">Streptomyces triculaminicus</name>
    <dbReference type="NCBI Taxonomy" id="2816232"/>
    <lineage>
        <taxon>Bacteria</taxon>
        <taxon>Bacillati</taxon>
        <taxon>Actinomycetota</taxon>
        <taxon>Actinomycetes</taxon>
        <taxon>Kitasatosporales</taxon>
        <taxon>Streptomycetaceae</taxon>
        <taxon>Streptomyces</taxon>
    </lineage>
</organism>
<dbReference type="InterPro" id="IPR016036">
    <property type="entry name" value="Malonyl_transacylase_ACP-bd"/>
</dbReference>
<dbReference type="FunFam" id="3.40.47.10:FF:000019">
    <property type="entry name" value="Polyketide synthase type I"/>
    <property type="match status" value="1"/>
</dbReference>
<dbReference type="CDD" id="cd00833">
    <property type="entry name" value="PKS"/>
    <property type="match status" value="1"/>
</dbReference>
<dbReference type="Pfam" id="PF00698">
    <property type="entry name" value="Acyl_transf_1"/>
    <property type="match status" value="2"/>
</dbReference>
<dbReference type="SMART" id="SM01294">
    <property type="entry name" value="PKS_PP_betabranch"/>
    <property type="match status" value="1"/>
</dbReference>